<comment type="similarity">
    <text evidence="1">Belongs to the phD/YefM antitoxin family.</text>
</comment>
<dbReference type="PATRIC" id="fig|1423780.4.peg.831"/>
<dbReference type="InterPro" id="IPR036165">
    <property type="entry name" value="YefM-like_sf"/>
</dbReference>
<reference evidence="3" key="1">
    <citation type="journal article" date="2013" name="Genome Announc.">
        <title>Draft Genome Sequence of D-Branched-Chain Amino Acid Producer Lactobacillus otakiensis JCM 15040T, Isolated from a Traditional Japanese Pickle.</title>
        <authorList>
            <person name="Doi K."/>
            <person name="Mori K."/>
            <person name="Mutaguchi Y."/>
            <person name="Tashiro K."/>
            <person name="Fujino Y."/>
            <person name="Ohmori T."/>
            <person name="Kuhara S."/>
            <person name="Ohshima T."/>
        </authorList>
    </citation>
    <scope>NUCLEOTIDE SEQUENCE [LARGE SCALE GENOMIC DNA]</scope>
    <source>
        <strain evidence="3">JCM 15040</strain>
    </source>
</reference>
<dbReference type="RefSeq" id="WP_020281016.1">
    <property type="nucleotide sequence ID" value="NZ_AZED01000013.1"/>
</dbReference>
<evidence type="ECO:0000313" key="2">
    <source>
        <dbReference type="EMBL" id="GAD16565.1"/>
    </source>
</evidence>
<name>S4PPN9_9LACO</name>
<sequence length="60" mass="6873">MKDSTTSSQDLINHFSHYSDQIIDLNKALIVKRPNNKNVVLVPQSEFNAWIKSEQVSNND</sequence>
<proteinExistence type="inferred from homology"/>
<dbReference type="GeneID" id="301048094"/>
<dbReference type="AlphaFoldDB" id="S4PPN9"/>
<dbReference type="SUPFAM" id="SSF143120">
    <property type="entry name" value="YefM-like"/>
    <property type="match status" value="1"/>
</dbReference>
<dbReference type="EMBL" id="BASH01000003">
    <property type="protein sequence ID" value="GAD16565.1"/>
    <property type="molecule type" value="Genomic_DNA"/>
</dbReference>
<dbReference type="Gene3D" id="3.40.1620.10">
    <property type="entry name" value="YefM-like domain"/>
    <property type="match status" value="1"/>
</dbReference>
<accession>S4PPN9</accession>
<evidence type="ECO:0008006" key="4">
    <source>
        <dbReference type="Google" id="ProtNLM"/>
    </source>
</evidence>
<dbReference type="STRING" id="1423780.FD05_GL000828"/>
<comment type="caution">
    <text evidence="2">The sequence shown here is derived from an EMBL/GenBank/DDBJ whole genome shotgun (WGS) entry which is preliminary data.</text>
</comment>
<evidence type="ECO:0000313" key="3">
    <source>
        <dbReference type="Proteomes" id="UP000016361"/>
    </source>
</evidence>
<organism evidence="2 3">
    <name type="scientific">Lentilactobacillus otakiensis DSM 19908 = JCM 15040</name>
    <dbReference type="NCBI Taxonomy" id="1423780"/>
    <lineage>
        <taxon>Bacteria</taxon>
        <taxon>Bacillati</taxon>
        <taxon>Bacillota</taxon>
        <taxon>Bacilli</taxon>
        <taxon>Lactobacillales</taxon>
        <taxon>Lactobacillaceae</taxon>
        <taxon>Lentilactobacillus</taxon>
    </lineage>
</organism>
<protein>
    <recommendedName>
        <fullName evidence="4">Antitoxin</fullName>
    </recommendedName>
</protein>
<gene>
    <name evidence="2" type="ORF">LOT_1103</name>
</gene>
<dbReference type="OrthoDB" id="2321886at2"/>
<evidence type="ECO:0000256" key="1">
    <source>
        <dbReference type="ARBA" id="ARBA00009981"/>
    </source>
</evidence>
<keyword evidence="3" id="KW-1185">Reference proteome</keyword>
<dbReference type="Proteomes" id="UP000016361">
    <property type="component" value="Unassembled WGS sequence"/>
</dbReference>